<gene>
    <name evidence="2" type="ORF">Q604_UNBC01041G0001</name>
</gene>
<name>W1YR52_9ZZZZ</name>
<evidence type="ECO:0000256" key="1">
    <source>
        <dbReference type="SAM" id="MobiDB-lite"/>
    </source>
</evidence>
<feature type="region of interest" description="Disordered" evidence="1">
    <location>
        <begin position="1"/>
        <end position="52"/>
    </location>
</feature>
<dbReference type="AntiFam" id="ANF00006">
    <property type="entry name" value="Translation of CRISPR region"/>
</dbReference>
<feature type="non-terminal residue" evidence="2">
    <location>
        <position position="107"/>
    </location>
</feature>
<comment type="caution">
    <text evidence="2">The sequence shown here is derived from an EMBL/GenBank/DDBJ whole genome shotgun (WGS) entry which is preliminary data.</text>
</comment>
<feature type="compositionally biased region" description="Basic residues" evidence="1">
    <location>
        <begin position="16"/>
        <end position="26"/>
    </location>
</feature>
<dbReference type="AntiFam" id="ANF00057">
    <property type="entry name" value="Translation of E. coli type CRISPR repeat"/>
</dbReference>
<organism evidence="2">
    <name type="scientific">human gut metagenome</name>
    <dbReference type="NCBI Taxonomy" id="408170"/>
    <lineage>
        <taxon>unclassified sequences</taxon>
        <taxon>metagenomes</taxon>
        <taxon>organismal metagenomes</taxon>
    </lineage>
</organism>
<dbReference type="EMBL" id="AZMM01001041">
    <property type="protein sequence ID" value="ETJ44957.1"/>
    <property type="molecule type" value="Genomic_DNA"/>
</dbReference>
<dbReference type="AlphaFoldDB" id="W1YR52"/>
<reference evidence="2" key="1">
    <citation type="submission" date="2013-12" db="EMBL/GenBank/DDBJ databases">
        <title>A Varibaculum cambriense genome reconstructed from a premature infant gut community with otherwise low bacterial novelty that shifts toward anaerobic metabolism during the third week of life.</title>
        <authorList>
            <person name="Brown C.T."/>
            <person name="Sharon I."/>
            <person name="Thomas B.C."/>
            <person name="Castelle C.J."/>
            <person name="Morowitz M.J."/>
            <person name="Banfield J.F."/>
        </authorList>
    </citation>
    <scope>NUCLEOTIDE SEQUENCE</scope>
</reference>
<feature type="compositionally biased region" description="Polar residues" evidence="1">
    <location>
        <begin position="29"/>
        <end position="52"/>
    </location>
</feature>
<proteinExistence type="predicted"/>
<sequence>RLIPAHAGSTVGRRNVSCRRPAHPRSRGVDSTSTMEGAWGNGSSPLTRGRPNETNRITIKWRLIPAHAGSTFSKVASGASSAAHPRSRGVDTSTAWGQIAAAGSSPL</sequence>
<evidence type="ECO:0000313" key="2">
    <source>
        <dbReference type="EMBL" id="ETJ44957.1"/>
    </source>
</evidence>
<feature type="non-terminal residue" evidence="2">
    <location>
        <position position="1"/>
    </location>
</feature>
<feature type="region of interest" description="Disordered" evidence="1">
    <location>
        <begin position="73"/>
        <end position="94"/>
    </location>
</feature>
<accession>W1YR52</accession>
<protein>
    <submittedName>
        <fullName evidence="2">Uncharacterized protein</fullName>
    </submittedName>
</protein>